<dbReference type="PROSITE" id="PS52002">
    <property type="entry name" value="SM"/>
    <property type="match status" value="1"/>
</dbReference>
<dbReference type="OrthoDB" id="6425924at2759"/>
<dbReference type="GO" id="GO:0005829">
    <property type="term" value="C:cytosol"/>
    <property type="evidence" value="ECO:0007669"/>
    <property type="project" value="UniProtKB-SubCell"/>
</dbReference>
<evidence type="ECO:0000256" key="5">
    <source>
        <dbReference type="ARBA" id="ARBA00022664"/>
    </source>
</evidence>
<comment type="caution">
    <text evidence="12">The sequence shown here is derived from an EMBL/GenBank/DDBJ whole genome shotgun (WGS) entry which is preliminary data.</text>
</comment>
<dbReference type="Pfam" id="PF01423">
    <property type="entry name" value="LSM"/>
    <property type="match status" value="1"/>
</dbReference>
<evidence type="ECO:0000256" key="10">
    <source>
        <dbReference type="SAM" id="MobiDB-lite"/>
    </source>
</evidence>
<keyword evidence="4" id="KW-0963">Cytoplasm</keyword>
<feature type="region of interest" description="Disordered" evidence="10">
    <location>
        <begin position="93"/>
        <end position="126"/>
    </location>
</feature>
<feature type="compositionally biased region" description="Basic residues" evidence="10">
    <location>
        <begin position="114"/>
        <end position="126"/>
    </location>
</feature>
<dbReference type="Proteomes" id="UP000324585">
    <property type="component" value="Unassembled WGS sequence"/>
</dbReference>
<dbReference type="GO" id="GO:0000387">
    <property type="term" value="P:spliceosomal snRNP assembly"/>
    <property type="evidence" value="ECO:0007669"/>
    <property type="project" value="UniProtKB-UniRule"/>
</dbReference>
<comment type="similarity">
    <text evidence="3 9">Belongs to the snRNP core protein family.</text>
</comment>
<dbReference type="InterPro" id="IPR001163">
    <property type="entry name" value="Sm_dom_euk/arc"/>
</dbReference>
<evidence type="ECO:0000256" key="6">
    <source>
        <dbReference type="ARBA" id="ARBA00023187"/>
    </source>
</evidence>
<evidence type="ECO:0000259" key="11">
    <source>
        <dbReference type="PROSITE" id="PS52002"/>
    </source>
</evidence>
<gene>
    <name evidence="12" type="ORF">FVE85_8561</name>
</gene>
<dbReference type="CDD" id="cd01721">
    <property type="entry name" value="Sm_D3"/>
    <property type="match status" value="1"/>
</dbReference>
<evidence type="ECO:0000256" key="9">
    <source>
        <dbReference type="RuleBase" id="RU365050"/>
    </source>
</evidence>
<evidence type="ECO:0000256" key="4">
    <source>
        <dbReference type="ARBA" id="ARBA00022490"/>
    </source>
</evidence>
<dbReference type="EMBL" id="VRMN01000007">
    <property type="protein sequence ID" value="KAA8493116.1"/>
    <property type="molecule type" value="Genomic_DNA"/>
</dbReference>
<dbReference type="GO" id="GO:0003723">
    <property type="term" value="F:RNA binding"/>
    <property type="evidence" value="ECO:0007669"/>
    <property type="project" value="InterPro"/>
</dbReference>
<dbReference type="OMA" id="HTITCET"/>
<dbReference type="GO" id="GO:0005681">
    <property type="term" value="C:spliceosomal complex"/>
    <property type="evidence" value="ECO:0007669"/>
    <property type="project" value="InterPro"/>
</dbReference>
<dbReference type="AlphaFoldDB" id="A0A5J4YP68"/>
<evidence type="ECO:0000313" key="12">
    <source>
        <dbReference type="EMBL" id="KAA8493116.1"/>
    </source>
</evidence>
<evidence type="ECO:0000256" key="8">
    <source>
        <dbReference type="ARBA" id="ARBA00023274"/>
    </source>
</evidence>
<reference evidence="13" key="1">
    <citation type="journal article" date="2019" name="Nat. Commun.">
        <title>Expansion of phycobilisome linker gene families in mesophilic red algae.</title>
        <authorList>
            <person name="Lee J."/>
            <person name="Kim D."/>
            <person name="Bhattacharya D."/>
            <person name="Yoon H.S."/>
        </authorList>
    </citation>
    <scope>NUCLEOTIDE SEQUENCE [LARGE SCALE GENOMIC DNA]</scope>
    <source>
        <strain evidence="13">CCMP 1328</strain>
    </source>
</reference>
<feature type="domain" description="Sm" evidence="11">
    <location>
        <begin position="5"/>
        <end position="77"/>
    </location>
</feature>
<sequence length="126" mass="13960">MSIGVPIKLLHEAEAHVVTVETRSGEVYRGTVLAAEDNMNVQLRKVHMTRRDGKVVPLDQVFIRGSKVRFIILPDILAHAPIFKRLEALKNASRKRSSVLPGAPRGDVAPRGRPVSRARPRGRGRS</sequence>
<accession>A0A5J4YP68</accession>
<dbReference type="InterPro" id="IPR034099">
    <property type="entry name" value="SmD3"/>
</dbReference>
<dbReference type="InterPro" id="IPR010920">
    <property type="entry name" value="LSM_dom_sf"/>
</dbReference>
<keyword evidence="5 9" id="KW-0507">mRNA processing</keyword>
<protein>
    <recommendedName>
        <fullName evidence="9">Small nuclear ribonucleoprotein Sm D3</fullName>
        <shortName evidence="9">Sm-D3</shortName>
    </recommendedName>
    <alternativeName>
        <fullName evidence="9">snRNP core protein D3</fullName>
    </alternativeName>
</protein>
<keyword evidence="7 9" id="KW-0539">Nucleus</keyword>
<name>A0A5J4YP68_PORPP</name>
<evidence type="ECO:0000256" key="3">
    <source>
        <dbReference type="ARBA" id="ARBA00008146"/>
    </source>
</evidence>
<dbReference type="SUPFAM" id="SSF50182">
    <property type="entry name" value="Sm-like ribonucleoproteins"/>
    <property type="match status" value="1"/>
</dbReference>
<dbReference type="Gene3D" id="2.30.30.100">
    <property type="match status" value="1"/>
</dbReference>
<evidence type="ECO:0000256" key="1">
    <source>
        <dbReference type="ARBA" id="ARBA00004123"/>
    </source>
</evidence>
<comment type="subcellular location">
    <subcellularLocation>
        <location evidence="2">Cytoplasm</location>
        <location evidence="2">Cytosol</location>
    </subcellularLocation>
    <subcellularLocation>
        <location evidence="1 9">Nucleus</location>
    </subcellularLocation>
</comment>
<evidence type="ECO:0000256" key="2">
    <source>
        <dbReference type="ARBA" id="ARBA00004514"/>
    </source>
</evidence>
<dbReference type="InterPro" id="IPR047575">
    <property type="entry name" value="Sm"/>
</dbReference>
<dbReference type="InterPro" id="IPR027141">
    <property type="entry name" value="LSm4/Sm_D1/D3"/>
</dbReference>
<keyword evidence="8 9" id="KW-0687">Ribonucleoprotein</keyword>
<proteinExistence type="inferred from homology"/>
<dbReference type="PANTHER" id="PTHR23338">
    <property type="entry name" value="SMALL NUCLEAR RIBONUCLEOPROTEIN SM"/>
    <property type="match status" value="1"/>
</dbReference>
<evidence type="ECO:0000256" key="7">
    <source>
        <dbReference type="ARBA" id="ARBA00023242"/>
    </source>
</evidence>
<evidence type="ECO:0000313" key="13">
    <source>
        <dbReference type="Proteomes" id="UP000324585"/>
    </source>
</evidence>
<dbReference type="SMART" id="SM00651">
    <property type="entry name" value="Sm"/>
    <property type="match status" value="1"/>
</dbReference>
<keyword evidence="13" id="KW-1185">Reference proteome</keyword>
<organism evidence="12 13">
    <name type="scientific">Porphyridium purpureum</name>
    <name type="common">Red alga</name>
    <name type="synonym">Porphyridium cruentum</name>
    <dbReference type="NCBI Taxonomy" id="35688"/>
    <lineage>
        <taxon>Eukaryota</taxon>
        <taxon>Rhodophyta</taxon>
        <taxon>Bangiophyceae</taxon>
        <taxon>Porphyridiales</taxon>
        <taxon>Porphyridiaceae</taxon>
        <taxon>Porphyridium</taxon>
    </lineage>
</organism>
<keyword evidence="6 9" id="KW-0508">mRNA splicing</keyword>
<dbReference type="FunFam" id="2.30.30.100:FF:000002">
    <property type="entry name" value="Small nuclear ribonucleoprotein Sm D3"/>
    <property type="match status" value="1"/>
</dbReference>